<evidence type="ECO:0000313" key="1">
    <source>
        <dbReference type="EMBL" id="KAH7842852.1"/>
    </source>
</evidence>
<accession>A0ACB7XPG7</accession>
<gene>
    <name evidence="1" type="ORF">Vadar_009794</name>
</gene>
<proteinExistence type="predicted"/>
<comment type="caution">
    <text evidence="1">The sequence shown here is derived from an EMBL/GenBank/DDBJ whole genome shotgun (WGS) entry which is preliminary data.</text>
</comment>
<evidence type="ECO:0000313" key="2">
    <source>
        <dbReference type="Proteomes" id="UP000828048"/>
    </source>
</evidence>
<dbReference type="Proteomes" id="UP000828048">
    <property type="component" value="Chromosome 1"/>
</dbReference>
<dbReference type="EMBL" id="CM037151">
    <property type="protein sequence ID" value="KAH7842852.1"/>
    <property type="molecule type" value="Genomic_DNA"/>
</dbReference>
<reference evidence="1 2" key="1">
    <citation type="journal article" date="2021" name="Hortic Res">
        <title>High-quality reference genome and annotation aids understanding of berry development for evergreen blueberry (Vaccinium darrowii).</title>
        <authorList>
            <person name="Yu J."/>
            <person name="Hulse-Kemp A.M."/>
            <person name="Babiker E."/>
            <person name="Staton M."/>
        </authorList>
    </citation>
    <scope>NUCLEOTIDE SEQUENCE [LARGE SCALE GENOMIC DNA]</scope>
    <source>
        <strain evidence="2">cv. NJ 8807/NJ 8810</strain>
        <tissue evidence="1">Young leaf</tissue>
    </source>
</reference>
<keyword evidence="2" id="KW-1185">Reference proteome</keyword>
<protein>
    <submittedName>
        <fullName evidence="1">Uncharacterized protein</fullName>
    </submittedName>
</protein>
<sequence>MGTPWPENQCAHRKRKIEELIQAEARGTAGEILSEKPTGDHDGLEKLLEKRFTSFTKYLSHVSLCRCKDCEWEVTQIPKRVRLIYPISDLRSENYDEGCKRPAAEDRRGSCERSVPSKTISDSGSPSRRISSETISTQNTTSTPSSAASGREESWEESNELVELKKLSCDFENLELEEESWEESNELVELKKLSCDFESLELEEGSFQIENSKFWILKHLDISKCNSLDHLPKEISNLLGLEVLKGFVVGYSMGKKKDSCSLEDLAKLTRLTELSIDIIRREDFPVISELRDLNRLKKLHKLGIDWGKVSVHKSENITKVDNSSSEEMPAAESTKQENHGPADTEIAVNNYPTNAAESGAKPSTSNRYNFLSTVILCHLFVALSLRPVENDASPELPPQLEELHLKCLPRKSAPDWLRASKRNKIKKLHIEEGPLSDLGQLALQEKSEWQVEILRLKFLKDLEINWTDLRKLFPKLIYFEKVGCPKLQFFPCDEQGVWMETPEKI</sequence>
<name>A0ACB7XPG7_9ERIC</name>
<organism evidence="1 2">
    <name type="scientific">Vaccinium darrowii</name>
    <dbReference type="NCBI Taxonomy" id="229202"/>
    <lineage>
        <taxon>Eukaryota</taxon>
        <taxon>Viridiplantae</taxon>
        <taxon>Streptophyta</taxon>
        <taxon>Embryophyta</taxon>
        <taxon>Tracheophyta</taxon>
        <taxon>Spermatophyta</taxon>
        <taxon>Magnoliopsida</taxon>
        <taxon>eudicotyledons</taxon>
        <taxon>Gunneridae</taxon>
        <taxon>Pentapetalae</taxon>
        <taxon>asterids</taxon>
        <taxon>Ericales</taxon>
        <taxon>Ericaceae</taxon>
        <taxon>Vaccinioideae</taxon>
        <taxon>Vaccinieae</taxon>
        <taxon>Vaccinium</taxon>
    </lineage>
</organism>